<keyword evidence="4" id="KW-0788">Thiol protease</keyword>
<evidence type="ECO:0000259" key="5">
    <source>
        <dbReference type="PROSITE" id="PS51935"/>
    </source>
</evidence>
<dbReference type="SUPFAM" id="SSF47090">
    <property type="entry name" value="PGBD-like"/>
    <property type="match status" value="1"/>
</dbReference>
<dbReference type="InterPro" id="IPR051202">
    <property type="entry name" value="Peptidase_C40"/>
</dbReference>
<accession>A0A9J6QYN9</accession>
<dbReference type="GO" id="GO:0008234">
    <property type="term" value="F:cysteine-type peptidase activity"/>
    <property type="evidence" value="ECO:0007669"/>
    <property type="project" value="UniProtKB-KW"/>
</dbReference>
<dbReference type="Gene3D" id="1.10.101.10">
    <property type="entry name" value="PGBD-like superfamily/PGBD"/>
    <property type="match status" value="1"/>
</dbReference>
<name>A0A9J6QYN9_9FIRM</name>
<evidence type="ECO:0000256" key="1">
    <source>
        <dbReference type="ARBA" id="ARBA00007074"/>
    </source>
</evidence>
<sequence>MQLYQNGQWLTKKNFQLPDSSSAALTAVFPNDWWKVPSSAWRFVVPESDQAAAFTSSSITIKTQRYYQNPSKYIQIQDKIKLKHSGGYNLKVGYMGLKVQKVNRYFHIGNKYWPRYTAQTKRKVKAFQKRKKLKATGVVNKATWLMMGFSESSWYNLGAYVSPIIVDPSSTKKDHIDAMISTAKKYLGSNYVVGASGKPRQGADCSGLIMQALYASGIDPYPVSCVRHSKPGYEFESRNIWKNKKLKTVSYTKKKRGDLIFYQGPSGAINHIAIYLGGGKVIESWPNKVVIRPIKNGRRSRIKGVKRVFN</sequence>
<dbReference type="InterPro" id="IPR036366">
    <property type="entry name" value="PGBDSf"/>
</dbReference>
<comment type="caution">
    <text evidence="6">The sequence shown here is derived from an EMBL/GenBank/DDBJ whole genome shotgun (WGS) entry which is preliminary data.</text>
</comment>
<keyword evidence="3" id="KW-0378">Hydrolase</keyword>
<keyword evidence="2" id="KW-0645">Protease</keyword>
<dbReference type="RefSeq" id="WP_253020986.1">
    <property type="nucleotide sequence ID" value="NZ_JAOSHN010000012.1"/>
</dbReference>
<feature type="domain" description="NlpC/P60" evidence="5">
    <location>
        <begin position="173"/>
        <end position="309"/>
    </location>
</feature>
<gene>
    <name evidence="6" type="ORF">OBO34_20180</name>
</gene>
<dbReference type="PANTHER" id="PTHR47053:SF1">
    <property type="entry name" value="MUREIN DD-ENDOPEPTIDASE MEPH-RELATED"/>
    <property type="match status" value="1"/>
</dbReference>
<evidence type="ECO:0000256" key="3">
    <source>
        <dbReference type="ARBA" id="ARBA00022801"/>
    </source>
</evidence>
<dbReference type="InterPro" id="IPR036365">
    <property type="entry name" value="PGBD-like_sf"/>
</dbReference>
<dbReference type="Pfam" id="PF01471">
    <property type="entry name" value="PG_binding_1"/>
    <property type="match status" value="1"/>
</dbReference>
<dbReference type="EMBL" id="JAOSHN010000012">
    <property type="protein sequence ID" value="MCU7380635.1"/>
    <property type="molecule type" value="Genomic_DNA"/>
</dbReference>
<organism evidence="6 7">
    <name type="scientific">Hominibacterium faecale</name>
    <dbReference type="NCBI Taxonomy" id="2839743"/>
    <lineage>
        <taxon>Bacteria</taxon>
        <taxon>Bacillati</taxon>
        <taxon>Bacillota</taxon>
        <taxon>Clostridia</taxon>
        <taxon>Peptostreptococcales</taxon>
        <taxon>Anaerovoracaceae</taxon>
        <taxon>Hominibacterium</taxon>
    </lineage>
</organism>
<keyword evidence="7" id="KW-1185">Reference proteome</keyword>
<dbReference type="Gene3D" id="3.90.1720.10">
    <property type="entry name" value="endopeptidase domain like (from Nostoc punctiforme)"/>
    <property type="match status" value="1"/>
</dbReference>
<proteinExistence type="inferred from homology"/>
<dbReference type="Pfam" id="PF00877">
    <property type="entry name" value="NLPC_P60"/>
    <property type="match status" value="1"/>
</dbReference>
<protein>
    <submittedName>
        <fullName evidence="6">NlpC/P60 family protein</fullName>
    </submittedName>
</protein>
<dbReference type="SUPFAM" id="SSF54001">
    <property type="entry name" value="Cysteine proteinases"/>
    <property type="match status" value="1"/>
</dbReference>
<dbReference type="PANTHER" id="PTHR47053">
    <property type="entry name" value="MUREIN DD-ENDOPEPTIDASE MEPH-RELATED"/>
    <property type="match status" value="1"/>
</dbReference>
<dbReference type="InterPro" id="IPR002477">
    <property type="entry name" value="Peptidoglycan-bd-like"/>
</dbReference>
<dbReference type="AlphaFoldDB" id="A0A9J6QYN9"/>
<evidence type="ECO:0000256" key="2">
    <source>
        <dbReference type="ARBA" id="ARBA00022670"/>
    </source>
</evidence>
<dbReference type="PROSITE" id="PS51935">
    <property type="entry name" value="NLPC_P60"/>
    <property type="match status" value="1"/>
</dbReference>
<dbReference type="GO" id="GO:0006508">
    <property type="term" value="P:proteolysis"/>
    <property type="evidence" value="ECO:0007669"/>
    <property type="project" value="UniProtKB-KW"/>
</dbReference>
<evidence type="ECO:0000313" key="6">
    <source>
        <dbReference type="EMBL" id="MCU7380635.1"/>
    </source>
</evidence>
<dbReference type="InterPro" id="IPR000064">
    <property type="entry name" value="NLP_P60_dom"/>
</dbReference>
<reference evidence="6" key="1">
    <citation type="submission" date="2022-09" db="EMBL/GenBank/DDBJ databases">
        <title>Culturomic study of gut microbiota in children with autism spectrum disorder.</title>
        <authorList>
            <person name="Efimov B.A."/>
            <person name="Chaplin A.V."/>
            <person name="Sokolova S.R."/>
            <person name="Pikina A.P."/>
            <person name="Korzhanova M."/>
            <person name="Belova V."/>
            <person name="Korostin D."/>
        </authorList>
    </citation>
    <scope>NUCLEOTIDE SEQUENCE</scope>
    <source>
        <strain evidence="6">ASD5510</strain>
    </source>
</reference>
<dbReference type="Proteomes" id="UP001065549">
    <property type="component" value="Unassembled WGS sequence"/>
</dbReference>
<comment type="similarity">
    <text evidence="1">Belongs to the peptidase C40 family.</text>
</comment>
<dbReference type="InterPro" id="IPR038765">
    <property type="entry name" value="Papain-like_cys_pep_sf"/>
</dbReference>
<evidence type="ECO:0000313" key="7">
    <source>
        <dbReference type="Proteomes" id="UP001065549"/>
    </source>
</evidence>
<evidence type="ECO:0000256" key="4">
    <source>
        <dbReference type="ARBA" id="ARBA00022807"/>
    </source>
</evidence>